<feature type="compositionally biased region" description="Basic and acidic residues" evidence="1">
    <location>
        <begin position="58"/>
        <end position="68"/>
    </location>
</feature>
<proteinExistence type="predicted"/>
<feature type="compositionally biased region" description="Basic and acidic residues" evidence="1">
    <location>
        <begin position="108"/>
        <end position="120"/>
    </location>
</feature>
<feature type="compositionally biased region" description="Polar residues" evidence="1">
    <location>
        <begin position="69"/>
        <end position="84"/>
    </location>
</feature>
<dbReference type="Proteomes" id="UP000800096">
    <property type="component" value="Unassembled WGS sequence"/>
</dbReference>
<feature type="compositionally biased region" description="Low complexity" evidence="1">
    <location>
        <begin position="695"/>
        <end position="713"/>
    </location>
</feature>
<feature type="compositionally biased region" description="Basic residues" evidence="1">
    <location>
        <begin position="121"/>
        <end position="134"/>
    </location>
</feature>
<name>A0A6A5QUC8_AMPQU</name>
<feature type="region of interest" description="Disordered" evidence="1">
    <location>
        <begin position="575"/>
        <end position="733"/>
    </location>
</feature>
<feature type="compositionally biased region" description="Basic and acidic residues" evidence="1">
    <location>
        <begin position="656"/>
        <end position="692"/>
    </location>
</feature>
<feature type="compositionally biased region" description="Acidic residues" evidence="1">
    <location>
        <begin position="721"/>
        <end position="733"/>
    </location>
</feature>
<feature type="compositionally biased region" description="Polar residues" evidence="1">
    <location>
        <begin position="640"/>
        <end position="651"/>
    </location>
</feature>
<feature type="compositionally biased region" description="Polar residues" evidence="1">
    <location>
        <begin position="187"/>
        <end position="196"/>
    </location>
</feature>
<evidence type="ECO:0000313" key="3">
    <source>
        <dbReference type="Proteomes" id="UP000800096"/>
    </source>
</evidence>
<protein>
    <submittedName>
        <fullName evidence="2">Uncharacterized protein</fullName>
    </submittedName>
</protein>
<gene>
    <name evidence="2" type="ORF">BDU57DRAFT_592984</name>
</gene>
<evidence type="ECO:0000313" key="2">
    <source>
        <dbReference type="EMBL" id="KAF1918999.1"/>
    </source>
</evidence>
<feature type="region of interest" description="Disordered" evidence="1">
    <location>
        <begin position="23"/>
        <end position="271"/>
    </location>
</feature>
<sequence length="733" mass="80946">MPRATGTANEAAALKRQQLNNISNHLTSQQNTYKHSANDAARNNNGAVAQPNKRKRREEKLRLRDQRDSNATGAAHQQGNSKKSASSKKRLEDRVTRKDQVQSTLEQETFRERSLDEQNLKKTKLPKRKNKSRSPCKQGRNGLNPEGAADVHDLTVAQENAPVLRKERSANKEPLKSAGDVLENRDSTSSPGTEPVSNKGEVCKAEEFSSSPPSSNGNSSKRSITEVNVEPPEHAQKKQRQSPAQSRSPKQTERSRKTQKTPKKVLPNPYKAPNTFAPVVAIPECKHTYKHWNDDSIPILHSAQFQRYNPATLPNNPSAELRVKALLLLEKPSGFNAEDLGRPKVPKTGPTKVISDVDLYLMVDDKIYVGTEYGLILAAKYLTLAGISDTTPVRFNGIKPAWVKASVERRFVRRVLTSTYDPDAPERENPFPPLPAGDLGLMKGFIVQVYERNLQNERAFGRRLDNNLVGWFDWKDTENMNSPYELWDEDVFTKEQYEASANNPVLNKLPAIMPNLIGVPTLRPTPQPSKLPIATSPPTAAPTKMVVNLATPTHTQAKDNPKVTKEQSTAAVCNTATDLDDRPANVADTEATSGIKSKNESTGILKQEQKRKRSLPEENAKVIAQVADSDERPKKVAKIDTTSETGPSSASPAAIQREKDPKSTLPDDKAQATAQTKDEDKLSETAVEKKATPDTSPSNKSSSSGTSHHSAPGMRALYDNTIEDEVDWDDDEL</sequence>
<dbReference type="OrthoDB" id="3800937at2759"/>
<organism evidence="2 3">
    <name type="scientific">Ampelomyces quisqualis</name>
    <name type="common">Powdery mildew agent</name>
    <dbReference type="NCBI Taxonomy" id="50730"/>
    <lineage>
        <taxon>Eukaryota</taxon>
        <taxon>Fungi</taxon>
        <taxon>Dikarya</taxon>
        <taxon>Ascomycota</taxon>
        <taxon>Pezizomycotina</taxon>
        <taxon>Dothideomycetes</taxon>
        <taxon>Pleosporomycetidae</taxon>
        <taxon>Pleosporales</taxon>
        <taxon>Pleosporineae</taxon>
        <taxon>Phaeosphaeriaceae</taxon>
        <taxon>Ampelomyces</taxon>
    </lineage>
</organism>
<feature type="compositionally biased region" description="Basic and acidic residues" evidence="1">
    <location>
        <begin position="164"/>
        <end position="175"/>
    </location>
</feature>
<feature type="compositionally biased region" description="Polar residues" evidence="1">
    <location>
        <begin position="590"/>
        <end position="604"/>
    </location>
</feature>
<dbReference type="AlphaFoldDB" id="A0A6A5QUC8"/>
<feature type="compositionally biased region" description="Polar residues" evidence="1">
    <location>
        <begin position="23"/>
        <end position="47"/>
    </location>
</feature>
<feature type="compositionally biased region" description="Basic and acidic residues" evidence="1">
    <location>
        <begin position="89"/>
        <end position="100"/>
    </location>
</feature>
<feature type="compositionally biased region" description="Low complexity" evidence="1">
    <location>
        <begin position="209"/>
        <end position="220"/>
    </location>
</feature>
<accession>A0A6A5QUC8</accession>
<reference evidence="2" key="1">
    <citation type="journal article" date="2020" name="Stud. Mycol.">
        <title>101 Dothideomycetes genomes: a test case for predicting lifestyles and emergence of pathogens.</title>
        <authorList>
            <person name="Haridas S."/>
            <person name="Albert R."/>
            <person name="Binder M."/>
            <person name="Bloem J."/>
            <person name="Labutti K."/>
            <person name="Salamov A."/>
            <person name="Andreopoulos B."/>
            <person name="Baker S."/>
            <person name="Barry K."/>
            <person name="Bills G."/>
            <person name="Bluhm B."/>
            <person name="Cannon C."/>
            <person name="Castanera R."/>
            <person name="Culley D."/>
            <person name="Daum C."/>
            <person name="Ezra D."/>
            <person name="Gonzalez J."/>
            <person name="Henrissat B."/>
            <person name="Kuo A."/>
            <person name="Liang C."/>
            <person name="Lipzen A."/>
            <person name="Lutzoni F."/>
            <person name="Magnuson J."/>
            <person name="Mondo S."/>
            <person name="Nolan M."/>
            <person name="Ohm R."/>
            <person name="Pangilinan J."/>
            <person name="Park H.-J."/>
            <person name="Ramirez L."/>
            <person name="Alfaro M."/>
            <person name="Sun H."/>
            <person name="Tritt A."/>
            <person name="Yoshinaga Y."/>
            <person name="Zwiers L.-H."/>
            <person name="Turgeon B."/>
            <person name="Goodwin S."/>
            <person name="Spatafora J."/>
            <person name="Crous P."/>
            <person name="Grigoriev I."/>
        </authorList>
    </citation>
    <scope>NUCLEOTIDE SEQUENCE</scope>
    <source>
        <strain evidence="2">HMLAC05119</strain>
    </source>
</reference>
<keyword evidence="3" id="KW-1185">Reference proteome</keyword>
<feature type="compositionally biased region" description="Basic and acidic residues" evidence="1">
    <location>
        <begin position="629"/>
        <end position="638"/>
    </location>
</feature>
<evidence type="ECO:0000256" key="1">
    <source>
        <dbReference type="SAM" id="MobiDB-lite"/>
    </source>
</evidence>
<dbReference type="EMBL" id="ML979133">
    <property type="protein sequence ID" value="KAF1918999.1"/>
    <property type="molecule type" value="Genomic_DNA"/>
</dbReference>